<name>A0A8E6ESG8_9BACT</name>
<dbReference type="EMBL" id="CP074694">
    <property type="protein sequence ID" value="QVL30709.1"/>
    <property type="molecule type" value="Genomic_DNA"/>
</dbReference>
<dbReference type="InterPro" id="IPR016181">
    <property type="entry name" value="Acyl_CoA_acyltransferase"/>
</dbReference>
<feature type="domain" description="N-acetyltransferase" evidence="1">
    <location>
        <begin position="8"/>
        <end position="167"/>
    </location>
</feature>
<dbReference type="GO" id="GO:0016747">
    <property type="term" value="F:acyltransferase activity, transferring groups other than amino-acyl groups"/>
    <property type="evidence" value="ECO:0007669"/>
    <property type="project" value="InterPro"/>
</dbReference>
<sequence>MQRNNPSLILRPACQNDFSQIWEILKPILRAGEFYALPPEMTQESAIAYWTKSDHDTFVVEEDGKILGTYFLRANQLGGGSHVANCGYATCLKARGQGVARKMCLHSLEFARSRGFLAMQFNFVISTNDRAVRLWTSLGFEVVGTLPGAFAHPEKGFVDALIMFRKL</sequence>
<protein>
    <submittedName>
        <fullName evidence="2">GNAT family N-acetyltransferase</fullName>
    </submittedName>
</protein>
<proteinExistence type="predicted"/>
<dbReference type="PANTHER" id="PTHR43138:SF1">
    <property type="entry name" value="N-ACETYLTRANSFERASE ACA1"/>
    <property type="match status" value="1"/>
</dbReference>
<dbReference type="InterPro" id="IPR000182">
    <property type="entry name" value="GNAT_dom"/>
</dbReference>
<dbReference type="InterPro" id="IPR052742">
    <property type="entry name" value="Mito_N-acetyltransferase"/>
</dbReference>
<reference evidence="2" key="1">
    <citation type="submission" date="2021-05" db="EMBL/GenBank/DDBJ databases">
        <title>Complete genome sequence of the cellulolytic planctomycete Telmatocola sphagniphila SP2T and characterization of the first cellulase from planctomycetes.</title>
        <authorList>
            <person name="Rakitin A.L."/>
            <person name="Beletsky A.V."/>
            <person name="Naumoff D.G."/>
            <person name="Kulichevskaya I.S."/>
            <person name="Mardanov A.V."/>
            <person name="Ravin N.V."/>
            <person name="Dedysh S.N."/>
        </authorList>
    </citation>
    <scope>NUCLEOTIDE SEQUENCE</scope>
    <source>
        <strain evidence="2">SP2T</strain>
    </source>
</reference>
<dbReference type="AlphaFoldDB" id="A0A8E6ESG8"/>
<dbReference type="Pfam" id="PF00583">
    <property type="entry name" value="Acetyltransf_1"/>
    <property type="match status" value="1"/>
</dbReference>
<evidence type="ECO:0000259" key="1">
    <source>
        <dbReference type="PROSITE" id="PS51186"/>
    </source>
</evidence>
<dbReference type="PROSITE" id="PS51186">
    <property type="entry name" value="GNAT"/>
    <property type="match status" value="1"/>
</dbReference>
<dbReference type="CDD" id="cd04301">
    <property type="entry name" value="NAT_SF"/>
    <property type="match status" value="1"/>
</dbReference>
<organism evidence="2 3">
    <name type="scientific">Telmatocola sphagniphila</name>
    <dbReference type="NCBI Taxonomy" id="1123043"/>
    <lineage>
        <taxon>Bacteria</taxon>
        <taxon>Pseudomonadati</taxon>
        <taxon>Planctomycetota</taxon>
        <taxon>Planctomycetia</taxon>
        <taxon>Gemmatales</taxon>
        <taxon>Gemmataceae</taxon>
    </lineage>
</organism>
<evidence type="ECO:0000313" key="2">
    <source>
        <dbReference type="EMBL" id="QVL30709.1"/>
    </source>
</evidence>
<evidence type="ECO:0000313" key="3">
    <source>
        <dbReference type="Proteomes" id="UP000676194"/>
    </source>
</evidence>
<dbReference type="Gene3D" id="3.40.630.30">
    <property type="match status" value="1"/>
</dbReference>
<dbReference type="KEGG" id="tsph:KIH39_17865"/>
<keyword evidence="3" id="KW-1185">Reference proteome</keyword>
<dbReference type="SUPFAM" id="SSF55729">
    <property type="entry name" value="Acyl-CoA N-acyltransferases (Nat)"/>
    <property type="match status" value="1"/>
</dbReference>
<accession>A0A8E6ESG8</accession>
<dbReference type="PANTHER" id="PTHR43138">
    <property type="entry name" value="ACETYLTRANSFERASE, GNAT FAMILY"/>
    <property type="match status" value="1"/>
</dbReference>
<dbReference type="Proteomes" id="UP000676194">
    <property type="component" value="Chromosome"/>
</dbReference>
<gene>
    <name evidence="2" type="ORF">KIH39_17865</name>
</gene>